<dbReference type="Proteomes" id="UP000193083">
    <property type="component" value="Unassembled WGS sequence"/>
</dbReference>
<reference evidence="2 3" key="1">
    <citation type="submission" date="2017-04" db="EMBL/GenBank/DDBJ databases">
        <authorList>
            <person name="Afonso C.L."/>
            <person name="Miller P.J."/>
            <person name="Scott M.A."/>
            <person name="Spackman E."/>
            <person name="Goraichik I."/>
            <person name="Dimitrov K.M."/>
            <person name="Suarez D.L."/>
            <person name="Swayne D.E."/>
        </authorList>
    </citation>
    <scope>NUCLEOTIDE SEQUENCE [LARGE SCALE GENOMIC DNA]</scope>
    <source>
        <strain evidence="2 3">B5P</strain>
    </source>
</reference>
<proteinExistence type="predicted"/>
<sequence length="109" mass="11832">MSLTPGVRFVRRFSGLLPLVIVAALFAAPVIIWLVKDDGPAIVTERLKARIVALGPAAEKERRIVVSLEDGMSVVIRTDKVPPDAKPGDDIEVLRSKKPTGEIDYDLDG</sequence>
<dbReference type="RefSeq" id="WP_085463699.1">
    <property type="nucleotide sequence ID" value="NZ_FXBL01000004.1"/>
</dbReference>
<dbReference type="EMBL" id="FXBL01000004">
    <property type="protein sequence ID" value="SMH35647.1"/>
    <property type="molecule type" value="Genomic_DNA"/>
</dbReference>
<feature type="transmembrane region" description="Helical" evidence="1">
    <location>
        <begin position="15"/>
        <end position="35"/>
    </location>
</feature>
<organism evidence="2 3">
    <name type="scientific">Mesorhizobium australicum</name>
    <dbReference type="NCBI Taxonomy" id="536018"/>
    <lineage>
        <taxon>Bacteria</taxon>
        <taxon>Pseudomonadati</taxon>
        <taxon>Pseudomonadota</taxon>
        <taxon>Alphaproteobacteria</taxon>
        <taxon>Hyphomicrobiales</taxon>
        <taxon>Phyllobacteriaceae</taxon>
        <taxon>Mesorhizobium</taxon>
    </lineage>
</organism>
<evidence type="ECO:0000256" key="1">
    <source>
        <dbReference type="SAM" id="Phobius"/>
    </source>
</evidence>
<keyword evidence="3" id="KW-1185">Reference proteome</keyword>
<evidence type="ECO:0000313" key="2">
    <source>
        <dbReference type="EMBL" id="SMH35647.1"/>
    </source>
</evidence>
<protein>
    <submittedName>
        <fullName evidence="2">Uncharacterized protein</fullName>
    </submittedName>
</protein>
<name>A0A1X7NFK0_9HYPH</name>
<keyword evidence="1" id="KW-0472">Membrane</keyword>
<evidence type="ECO:0000313" key="3">
    <source>
        <dbReference type="Proteomes" id="UP000193083"/>
    </source>
</evidence>
<keyword evidence="1" id="KW-0812">Transmembrane</keyword>
<accession>A0A1X7NFK0</accession>
<keyword evidence="1" id="KW-1133">Transmembrane helix</keyword>
<dbReference type="AlphaFoldDB" id="A0A1X7NFK0"/>
<gene>
    <name evidence="2" type="ORF">SAMN02982922_1623</name>
</gene>